<sequence length="94" mass="10892">MNKIKKLIFYAVNIIIGIISFYAYLYFWVLFSWGKPFQLNSLEALISLALGAVLFLGINYFLLKNETAARNYWWIGLGIAFLTILIIITVVEFF</sequence>
<feature type="transmembrane region" description="Helical" evidence="1">
    <location>
        <begin position="7"/>
        <end position="29"/>
    </location>
</feature>
<evidence type="ECO:0000313" key="2">
    <source>
        <dbReference type="EMBL" id="MBP1950815.1"/>
    </source>
</evidence>
<accession>A0ABS4HIS2</accession>
<organism evidence="2 3">
    <name type="scientific">Virgibacillus litoralis</name>
    <dbReference type="NCBI Taxonomy" id="578221"/>
    <lineage>
        <taxon>Bacteria</taxon>
        <taxon>Bacillati</taxon>
        <taxon>Bacillota</taxon>
        <taxon>Bacilli</taxon>
        <taxon>Bacillales</taxon>
        <taxon>Bacillaceae</taxon>
        <taxon>Virgibacillus</taxon>
    </lineage>
</organism>
<feature type="transmembrane region" description="Helical" evidence="1">
    <location>
        <begin position="44"/>
        <end position="63"/>
    </location>
</feature>
<keyword evidence="1" id="KW-0812">Transmembrane</keyword>
<dbReference type="Proteomes" id="UP001519328">
    <property type="component" value="Unassembled WGS sequence"/>
</dbReference>
<reference evidence="2 3" key="1">
    <citation type="submission" date="2021-03" db="EMBL/GenBank/DDBJ databases">
        <title>Genomic Encyclopedia of Type Strains, Phase IV (KMG-IV): sequencing the most valuable type-strain genomes for metagenomic binning, comparative biology and taxonomic classification.</title>
        <authorList>
            <person name="Goeker M."/>
        </authorList>
    </citation>
    <scope>NUCLEOTIDE SEQUENCE [LARGE SCALE GENOMIC DNA]</scope>
    <source>
        <strain evidence="2 3">DSM 21085</strain>
    </source>
</reference>
<proteinExistence type="predicted"/>
<keyword evidence="1" id="KW-1133">Transmembrane helix</keyword>
<keyword evidence="1" id="KW-0472">Membrane</keyword>
<feature type="transmembrane region" description="Helical" evidence="1">
    <location>
        <begin position="72"/>
        <end position="91"/>
    </location>
</feature>
<dbReference type="EMBL" id="JAGGKK010000031">
    <property type="protein sequence ID" value="MBP1950815.1"/>
    <property type="molecule type" value="Genomic_DNA"/>
</dbReference>
<protein>
    <submittedName>
        <fullName evidence="2">Uncharacterized protein</fullName>
    </submittedName>
</protein>
<evidence type="ECO:0000313" key="3">
    <source>
        <dbReference type="Proteomes" id="UP001519328"/>
    </source>
</evidence>
<gene>
    <name evidence="2" type="ORF">J2Z82_003787</name>
</gene>
<dbReference type="RefSeq" id="WP_209482269.1">
    <property type="nucleotide sequence ID" value="NZ_JAGGKK010000031.1"/>
</dbReference>
<evidence type="ECO:0000256" key="1">
    <source>
        <dbReference type="SAM" id="Phobius"/>
    </source>
</evidence>
<keyword evidence="3" id="KW-1185">Reference proteome</keyword>
<comment type="caution">
    <text evidence="2">The sequence shown here is derived from an EMBL/GenBank/DDBJ whole genome shotgun (WGS) entry which is preliminary data.</text>
</comment>
<name>A0ABS4HIS2_9BACI</name>